<evidence type="ECO:0000313" key="2">
    <source>
        <dbReference type="Proteomes" id="UP001283361"/>
    </source>
</evidence>
<name>A0AAE0YYN8_9GAST</name>
<dbReference type="Proteomes" id="UP001283361">
    <property type="component" value="Unassembled WGS sequence"/>
</dbReference>
<sequence length="289" mass="32252">MSQWSRFWPGTRAGYMAVFTAMFVPQTLGQICRRVAAAKALLTPHPPLGFKPRDSSSSCFQVKGNVTRHNSIEAFLSKSLAAYQQIGYVADCVCVCGWVTDVHTLTGEDLWRASPGDGSLDSPRDTEYPHLLPVWTVSSWDKRRPPFKQLDIVRLSLSKSGQHQPQRAGKRIESDIDCGKSIKQQEIQISSLTTRYQASIDRLRQKKTGLFSYVIAERRGDTGFASSHGEKFLDDEFRVRIQAVTSVASFRCLFYPLAVLWTILDLQTMPATPGILISRGGGCHRGPLE</sequence>
<keyword evidence="2" id="KW-1185">Reference proteome</keyword>
<organism evidence="1 2">
    <name type="scientific">Elysia crispata</name>
    <name type="common">lettuce slug</name>
    <dbReference type="NCBI Taxonomy" id="231223"/>
    <lineage>
        <taxon>Eukaryota</taxon>
        <taxon>Metazoa</taxon>
        <taxon>Spiralia</taxon>
        <taxon>Lophotrochozoa</taxon>
        <taxon>Mollusca</taxon>
        <taxon>Gastropoda</taxon>
        <taxon>Heterobranchia</taxon>
        <taxon>Euthyneura</taxon>
        <taxon>Panpulmonata</taxon>
        <taxon>Sacoglossa</taxon>
        <taxon>Placobranchoidea</taxon>
        <taxon>Plakobranchidae</taxon>
        <taxon>Elysia</taxon>
    </lineage>
</organism>
<reference evidence="1" key="1">
    <citation type="journal article" date="2023" name="G3 (Bethesda)">
        <title>A reference genome for the long-term kleptoplast-retaining sea slug Elysia crispata morphotype clarki.</title>
        <authorList>
            <person name="Eastman K.E."/>
            <person name="Pendleton A.L."/>
            <person name="Shaikh M.A."/>
            <person name="Suttiyut T."/>
            <person name="Ogas R."/>
            <person name="Tomko P."/>
            <person name="Gavelis G."/>
            <person name="Widhalm J.R."/>
            <person name="Wisecaver J.H."/>
        </authorList>
    </citation>
    <scope>NUCLEOTIDE SEQUENCE</scope>
    <source>
        <strain evidence="1">ECLA1</strain>
    </source>
</reference>
<comment type="caution">
    <text evidence="1">The sequence shown here is derived from an EMBL/GenBank/DDBJ whole genome shotgun (WGS) entry which is preliminary data.</text>
</comment>
<accession>A0AAE0YYN8</accession>
<gene>
    <name evidence="1" type="ORF">RRG08_062619</name>
</gene>
<dbReference type="AlphaFoldDB" id="A0AAE0YYN8"/>
<evidence type="ECO:0000313" key="1">
    <source>
        <dbReference type="EMBL" id="KAK3759472.1"/>
    </source>
</evidence>
<proteinExistence type="predicted"/>
<protein>
    <submittedName>
        <fullName evidence="1">Uncharacterized protein</fullName>
    </submittedName>
</protein>
<dbReference type="EMBL" id="JAWDGP010005120">
    <property type="protein sequence ID" value="KAK3759472.1"/>
    <property type="molecule type" value="Genomic_DNA"/>
</dbReference>